<comment type="subcellular location">
    <subcellularLocation>
        <location evidence="7">Cytoplasm</location>
    </subcellularLocation>
</comment>
<feature type="binding site" evidence="7">
    <location>
        <position position="190"/>
    </location>
    <ligand>
        <name>3-phosphoshikimate</name>
        <dbReference type="ChEBI" id="CHEBI:145989"/>
    </ligand>
</feature>
<comment type="pathway">
    <text evidence="1 7">Metabolic intermediate biosynthesis; chorismate biosynthesis; chorismate from D-erythrose 4-phosphate and phosphoenolpyruvate: step 6/7.</text>
</comment>
<comment type="similarity">
    <text evidence="2 7">Belongs to the EPSP synthase family.</text>
</comment>
<feature type="domain" description="Enolpyruvate transferase" evidence="8">
    <location>
        <begin position="7"/>
        <end position="412"/>
    </location>
</feature>
<dbReference type="PANTHER" id="PTHR21090">
    <property type="entry name" value="AROM/DEHYDROQUINATE SYNTHASE"/>
    <property type="match status" value="1"/>
</dbReference>
<feature type="active site" description="Proton acceptor" evidence="7">
    <location>
        <position position="304"/>
    </location>
</feature>
<reference evidence="9 10" key="1">
    <citation type="submission" date="2018-07" db="EMBL/GenBank/DDBJ databases">
        <title>GABA Modulating Bacteria of the Human Gut Microbiota.</title>
        <authorList>
            <person name="Strandwitz P."/>
            <person name="Kim K.H."/>
            <person name="Terekhova D."/>
            <person name="Liu J.K."/>
            <person name="Sharma A."/>
            <person name="Levering J."/>
            <person name="Mcdonald D."/>
            <person name="Dietrich D."/>
            <person name="Ramadhar T.R."/>
            <person name="Lekbua A."/>
            <person name="Mroue N."/>
            <person name="Liston C."/>
            <person name="Stewart E.J."/>
            <person name="Dubin M.J."/>
            <person name="Zengler K."/>
            <person name="Knight R."/>
            <person name="Gilbert J.A."/>
            <person name="Clardy J."/>
            <person name="Lewis K."/>
        </authorList>
    </citation>
    <scope>NUCLEOTIDE SEQUENCE [LARGE SCALE GENOMIC DNA]</scope>
    <source>
        <strain evidence="9 10">KLE1738</strain>
    </source>
</reference>
<dbReference type="GO" id="GO:0005737">
    <property type="term" value="C:cytoplasm"/>
    <property type="evidence" value="ECO:0007669"/>
    <property type="project" value="UniProtKB-SubCell"/>
</dbReference>
<dbReference type="PIRSF" id="PIRSF000505">
    <property type="entry name" value="EPSPS"/>
    <property type="match status" value="1"/>
</dbReference>
<feature type="binding site" evidence="7">
    <location>
        <position position="91"/>
    </location>
    <ligand>
        <name>phosphoenolpyruvate</name>
        <dbReference type="ChEBI" id="CHEBI:58702"/>
    </ligand>
</feature>
<evidence type="ECO:0000313" key="9">
    <source>
        <dbReference type="EMBL" id="RFT06852.1"/>
    </source>
</evidence>
<sequence>MNVTIQPGAVAGTVAAIPSKSAAHRLLICAALADRPTRVICPQLSQDIAATVRCLEGLGAQLRRQGEGYEVIPLDRTKPVGTCLLDCGESGSTLRFLLPVAGALGAEATVRMAGRLAQRPLGPLVEQLRKGGCAVTLWEEEKRLTISGQLRPGEYHLPGDVSSQFISGMLFALPLLPDGSRLVVEGARESASYLQLTLRALATFGLTPREQEEGWTIASQGYASPGVVQVEGDWSNAAPWLCLGMLGGEGVTVTGMDLDSLQGDRAVCRVLAAMGGQVRTAADRVTVLPGPRVPTRMDARDIPDLVPVLAAVAAATPGVTEITGAARLRLKESDRLETTARMLNGLGGQVEETADGLLIRGRSHLSGGQVDAAGDHRIAMAAAVASGACTGPVTITGAQAVEKSYPTFWAELRSLGKQVEETPVGP</sequence>
<comment type="caution">
    <text evidence="7">Lacks conserved residue(s) required for the propagation of feature annotation.</text>
</comment>
<dbReference type="CDD" id="cd01556">
    <property type="entry name" value="EPSP_synthase"/>
    <property type="match status" value="1"/>
</dbReference>
<dbReference type="InterPro" id="IPR013792">
    <property type="entry name" value="RNA3'P_cycl/enolpyr_Trfase_a/b"/>
</dbReference>
<dbReference type="GeneID" id="97995133"/>
<keyword evidence="7" id="KW-0963">Cytoplasm</keyword>
<dbReference type="PROSITE" id="PS00885">
    <property type="entry name" value="EPSP_SYNTHASE_2"/>
    <property type="match status" value="1"/>
</dbReference>
<evidence type="ECO:0000256" key="3">
    <source>
        <dbReference type="ARBA" id="ARBA00022605"/>
    </source>
</evidence>
<feature type="binding site" evidence="7">
    <location>
        <position position="331"/>
    </location>
    <ligand>
        <name>3-phosphoshikimate</name>
        <dbReference type="ChEBI" id="CHEBI:145989"/>
    </ligand>
</feature>
<evidence type="ECO:0000256" key="1">
    <source>
        <dbReference type="ARBA" id="ARBA00004811"/>
    </source>
</evidence>
<feature type="binding site" evidence="7">
    <location>
        <position position="163"/>
    </location>
    <ligand>
        <name>3-phosphoshikimate</name>
        <dbReference type="ChEBI" id="CHEBI:145989"/>
    </ligand>
</feature>
<evidence type="ECO:0000256" key="4">
    <source>
        <dbReference type="ARBA" id="ARBA00022679"/>
    </source>
</evidence>
<feature type="binding site" evidence="7">
    <location>
        <position position="304"/>
    </location>
    <ligand>
        <name>3-phosphoshikimate</name>
        <dbReference type="ChEBI" id="CHEBI:145989"/>
    </ligand>
</feature>
<dbReference type="GO" id="GO:0009073">
    <property type="term" value="P:aromatic amino acid family biosynthetic process"/>
    <property type="evidence" value="ECO:0007669"/>
    <property type="project" value="UniProtKB-KW"/>
</dbReference>
<dbReference type="InterPro" id="IPR006264">
    <property type="entry name" value="EPSP_synthase"/>
</dbReference>
<evidence type="ECO:0000256" key="2">
    <source>
        <dbReference type="ARBA" id="ARBA00009948"/>
    </source>
</evidence>
<feature type="binding site" evidence="7">
    <location>
        <position position="20"/>
    </location>
    <ligand>
        <name>3-phosphoshikimate</name>
        <dbReference type="ChEBI" id="CHEBI:145989"/>
    </ligand>
</feature>
<dbReference type="InterPro" id="IPR036968">
    <property type="entry name" value="Enolpyruvate_Tfrase_sf"/>
</dbReference>
<comment type="catalytic activity">
    <reaction evidence="6">
        <text>3-phosphoshikimate + phosphoenolpyruvate = 5-O-(1-carboxyvinyl)-3-phosphoshikimate + phosphate</text>
        <dbReference type="Rhea" id="RHEA:21256"/>
        <dbReference type="ChEBI" id="CHEBI:43474"/>
        <dbReference type="ChEBI" id="CHEBI:57701"/>
        <dbReference type="ChEBI" id="CHEBI:58702"/>
        <dbReference type="ChEBI" id="CHEBI:145989"/>
        <dbReference type="EC" id="2.5.1.19"/>
    </reaction>
    <physiologicalReaction direction="left-to-right" evidence="6">
        <dbReference type="Rhea" id="RHEA:21257"/>
    </physiologicalReaction>
</comment>
<feature type="binding site" evidence="7">
    <location>
        <position position="164"/>
    </location>
    <ligand>
        <name>3-phosphoshikimate</name>
        <dbReference type="ChEBI" id="CHEBI:145989"/>
    </ligand>
</feature>
<feature type="binding site" evidence="7">
    <location>
        <position position="164"/>
    </location>
    <ligand>
        <name>phosphoenolpyruvate</name>
        <dbReference type="ChEBI" id="CHEBI:58702"/>
    </ligand>
</feature>
<dbReference type="InterPro" id="IPR023193">
    <property type="entry name" value="EPSP_synthase_CS"/>
</dbReference>
<dbReference type="EC" id="2.5.1.19" evidence="7"/>
<dbReference type="InterPro" id="IPR001986">
    <property type="entry name" value="Enolpyruvate_Tfrase_dom"/>
</dbReference>
<dbReference type="GO" id="GO:0009423">
    <property type="term" value="P:chorismate biosynthetic process"/>
    <property type="evidence" value="ECO:0007669"/>
    <property type="project" value="UniProtKB-UniRule"/>
</dbReference>
<feature type="binding site" evidence="7">
    <location>
        <position position="377"/>
    </location>
    <ligand>
        <name>phosphoenolpyruvate</name>
        <dbReference type="ChEBI" id="CHEBI:58702"/>
    </ligand>
</feature>
<dbReference type="PANTHER" id="PTHR21090:SF5">
    <property type="entry name" value="PENTAFUNCTIONAL AROM POLYPEPTIDE"/>
    <property type="match status" value="1"/>
</dbReference>
<keyword evidence="4 7" id="KW-0808">Transferase</keyword>
<comment type="caution">
    <text evidence="9">The sequence shown here is derived from an EMBL/GenBank/DDBJ whole genome shotgun (WGS) entry which is preliminary data.</text>
</comment>
<accession>A0A3E2B499</accession>
<organism evidence="9 10">
    <name type="scientific">Evtepia gabavorous</name>
    <dbReference type="NCBI Taxonomy" id="2211183"/>
    <lineage>
        <taxon>Bacteria</taxon>
        <taxon>Bacillati</taxon>
        <taxon>Bacillota</taxon>
        <taxon>Clostridia</taxon>
        <taxon>Eubacteriales</taxon>
        <taxon>Evtepia</taxon>
    </lineage>
</organism>
<feature type="binding site" evidence="7">
    <location>
        <position position="119"/>
    </location>
    <ligand>
        <name>phosphoenolpyruvate</name>
        <dbReference type="ChEBI" id="CHEBI:58702"/>
    </ligand>
</feature>
<dbReference type="RefSeq" id="WP_117142018.1">
    <property type="nucleotide sequence ID" value="NZ_CAKXKJ010000006.1"/>
</dbReference>
<evidence type="ECO:0000256" key="6">
    <source>
        <dbReference type="ARBA" id="ARBA00044633"/>
    </source>
</evidence>
<feature type="binding site" evidence="7">
    <location>
        <position position="20"/>
    </location>
    <ligand>
        <name>phosphoenolpyruvate</name>
        <dbReference type="ChEBI" id="CHEBI:58702"/>
    </ligand>
</feature>
<evidence type="ECO:0000313" key="10">
    <source>
        <dbReference type="Proteomes" id="UP000260649"/>
    </source>
</evidence>
<dbReference type="Gene3D" id="3.65.10.10">
    <property type="entry name" value="Enolpyruvate transferase domain"/>
    <property type="match status" value="2"/>
</dbReference>
<keyword evidence="10" id="KW-1185">Reference proteome</keyword>
<dbReference type="UniPathway" id="UPA00053">
    <property type="reaction ID" value="UER00089"/>
</dbReference>
<feature type="binding site" evidence="7">
    <location>
        <position position="21"/>
    </location>
    <ligand>
        <name>3-phosphoshikimate</name>
        <dbReference type="ChEBI" id="CHEBI:145989"/>
    </ligand>
</feature>
<comment type="subunit">
    <text evidence="7">Monomer.</text>
</comment>
<comment type="function">
    <text evidence="7">Catalyzes the transfer of the enolpyruvyl moiety of phosphoenolpyruvate (PEP) to the 5-hydroxyl of shikimate-3-phosphate (S3P) to produce enolpyruvyl shikimate-3-phosphate and inorganic phosphate.</text>
</comment>
<feature type="binding site" evidence="7">
    <location>
        <position position="162"/>
    </location>
    <ligand>
        <name>3-phosphoshikimate</name>
        <dbReference type="ChEBI" id="CHEBI:145989"/>
    </ligand>
</feature>
<evidence type="ECO:0000256" key="5">
    <source>
        <dbReference type="ARBA" id="ARBA00023141"/>
    </source>
</evidence>
<gene>
    <name evidence="7 9" type="primary">aroA</name>
    <name evidence="9" type="ORF">DV520_05210</name>
</gene>
<dbReference type="NCBIfam" id="TIGR01356">
    <property type="entry name" value="aroA"/>
    <property type="match status" value="1"/>
</dbReference>
<name>A0A3E2B499_9FIRM</name>
<dbReference type="OrthoDB" id="9809920at2"/>
<dbReference type="SUPFAM" id="SSF55205">
    <property type="entry name" value="EPT/RTPC-like"/>
    <property type="match status" value="1"/>
</dbReference>
<dbReference type="GO" id="GO:0008652">
    <property type="term" value="P:amino acid biosynthetic process"/>
    <property type="evidence" value="ECO:0007669"/>
    <property type="project" value="UniProtKB-KW"/>
</dbReference>
<dbReference type="Pfam" id="PF00275">
    <property type="entry name" value="EPSP_synthase"/>
    <property type="match status" value="1"/>
</dbReference>
<feature type="binding site" evidence="7">
    <location>
        <position position="403"/>
    </location>
    <ligand>
        <name>phosphoenolpyruvate</name>
        <dbReference type="ChEBI" id="CHEBI:58702"/>
    </ligand>
</feature>
<dbReference type="HAMAP" id="MF_00210">
    <property type="entry name" value="EPSP_synth"/>
    <property type="match status" value="1"/>
</dbReference>
<dbReference type="Proteomes" id="UP000260649">
    <property type="component" value="Unassembled WGS sequence"/>
</dbReference>
<protein>
    <recommendedName>
        <fullName evidence="7">3-phosphoshikimate 1-carboxyvinyltransferase</fullName>
        <ecNumber evidence="7">2.5.1.19</ecNumber>
    </recommendedName>
    <alternativeName>
        <fullName evidence="7">5-enolpyruvylshikimate-3-phosphate synthase</fullName>
        <shortName evidence="7">EPSP synthase</shortName>
        <shortName evidence="7">EPSPS</shortName>
    </alternativeName>
</protein>
<dbReference type="AlphaFoldDB" id="A0A3E2B499"/>
<dbReference type="EMBL" id="QQRQ01000006">
    <property type="protein sequence ID" value="RFT06852.1"/>
    <property type="molecule type" value="Genomic_DNA"/>
</dbReference>
<feature type="binding site" evidence="7">
    <location>
        <position position="335"/>
    </location>
    <ligand>
        <name>phosphoenolpyruvate</name>
        <dbReference type="ChEBI" id="CHEBI:58702"/>
    </ligand>
</feature>
<evidence type="ECO:0000259" key="8">
    <source>
        <dbReference type="Pfam" id="PF00275"/>
    </source>
</evidence>
<keyword evidence="3 7" id="KW-0028">Amino-acid biosynthesis</keyword>
<dbReference type="GO" id="GO:0003866">
    <property type="term" value="F:3-phosphoshikimate 1-carboxyvinyltransferase activity"/>
    <property type="evidence" value="ECO:0007669"/>
    <property type="project" value="UniProtKB-UniRule"/>
</dbReference>
<evidence type="ECO:0000256" key="7">
    <source>
        <dbReference type="HAMAP-Rule" id="MF_00210"/>
    </source>
</evidence>
<keyword evidence="5 7" id="KW-0057">Aromatic amino acid biosynthesis</keyword>
<proteinExistence type="inferred from homology"/>
<feature type="binding site" evidence="7">
    <location>
        <position position="25"/>
    </location>
    <ligand>
        <name>3-phosphoshikimate</name>
        <dbReference type="ChEBI" id="CHEBI:145989"/>
    </ligand>
</feature>